<proteinExistence type="predicted"/>
<evidence type="ECO:0000256" key="1">
    <source>
        <dbReference type="SAM" id="Phobius"/>
    </source>
</evidence>
<dbReference type="GeneID" id="38136073"/>
<keyword evidence="1" id="KW-1133">Transmembrane helix</keyword>
<name>A0A3F3PQA4_9EURO</name>
<protein>
    <submittedName>
        <fullName evidence="2">Uncharacterized protein</fullName>
    </submittedName>
</protein>
<gene>
    <name evidence="2" type="ORF">BDQ94DRAFT_151183</name>
</gene>
<keyword evidence="3" id="KW-1185">Reference proteome</keyword>
<dbReference type="RefSeq" id="XP_026622020.1">
    <property type="nucleotide sequence ID" value="XM_026767717.1"/>
</dbReference>
<organism evidence="2 3">
    <name type="scientific">Aspergillus welwitschiae</name>
    <dbReference type="NCBI Taxonomy" id="1341132"/>
    <lineage>
        <taxon>Eukaryota</taxon>
        <taxon>Fungi</taxon>
        <taxon>Dikarya</taxon>
        <taxon>Ascomycota</taxon>
        <taxon>Pezizomycotina</taxon>
        <taxon>Eurotiomycetes</taxon>
        <taxon>Eurotiomycetidae</taxon>
        <taxon>Eurotiales</taxon>
        <taxon>Aspergillaceae</taxon>
        <taxon>Aspergillus</taxon>
        <taxon>Aspergillus subgen. Circumdati</taxon>
    </lineage>
</organism>
<evidence type="ECO:0000313" key="3">
    <source>
        <dbReference type="Proteomes" id="UP000253729"/>
    </source>
</evidence>
<sequence length="83" mass="9900">MFSGFDPYIIYVIWCLVFICCLGMLVYLIWGVWYGFHISWENASGQHRFDLNCLMYYLPFLQEAPNLWTRILSSSTNNHTSKY</sequence>
<dbReference type="EMBL" id="KZ852071">
    <property type="protein sequence ID" value="RDH28998.1"/>
    <property type="molecule type" value="Genomic_DNA"/>
</dbReference>
<evidence type="ECO:0000313" key="2">
    <source>
        <dbReference type="EMBL" id="RDH28998.1"/>
    </source>
</evidence>
<reference evidence="2 3" key="1">
    <citation type="submission" date="2018-07" db="EMBL/GenBank/DDBJ databases">
        <title>The genomes of Aspergillus section Nigri reveals drivers in fungal speciation.</title>
        <authorList>
            <consortium name="DOE Joint Genome Institute"/>
            <person name="Vesth T.C."/>
            <person name="Nybo J."/>
            <person name="Theobald S."/>
            <person name="Brandl J."/>
            <person name="Frisvad J.C."/>
            <person name="Nielsen K.F."/>
            <person name="Lyhne E.K."/>
            <person name="Kogle M.E."/>
            <person name="Kuo A."/>
            <person name="Riley R."/>
            <person name="Clum A."/>
            <person name="Nolan M."/>
            <person name="Lipzen A."/>
            <person name="Salamov A."/>
            <person name="Henrissat B."/>
            <person name="Wiebenga A."/>
            <person name="De vries R.P."/>
            <person name="Grigoriev I.V."/>
            <person name="Mortensen U.H."/>
            <person name="Andersen M.R."/>
            <person name="Baker S.E."/>
        </authorList>
    </citation>
    <scope>NUCLEOTIDE SEQUENCE [LARGE SCALE GENOMIC DNA]</scope>
    <source>
        <strain evidence="2 3">CBS 139.54b</strain>
    </source>
</reference>
<feature type="transmembrane region" description="Helical" evidence="1">
    <location>
        <begin position="9"/>
        <end position="30"/>
    </location>
</feature>
<keyword evidence="1" id="KW-0812">Transmembrane</keyword>
<keyword evidence="1" id="KW-0472">Membrane</keyword>
<accession>A0A3F3PQA4</accession>
<dbReference type="Proteomes" id="UP000253729">
    <property type="component" value="Unassembled WGS sequence"/>
</dbReference>
<dbReference type="AlphaFoldDB" id="A0A3F3PQA4"/>